<feature type="compositionally biased region" description="Polar residues" evidence="1">
    <location>
        <begin position="1"/>
        <end position="12"/>
    </location>
</feature>
<feature type="region of interest" description="Disordered" evidence="1">
    <location>
        <begin position="1"/>
        <end position="28"/>
    </location>
</feature>
<sequence length="356" mass="39547">MPITRATSSHIANGNQKQGQDDGQKDYPALHQHSNATCCTRFSPTCQCGWKISAIRSPHWATDENGGPAARPDSSTPSTVVVASIDRAPPNADDSAQGFVTMADFTVLLDREHSRHGTTLFYVVEHASKFLDAMGAHAGDKDLCLHEFSKSLFDKAYTCEERITILDLHNTRQPTGEDLMAYVKRFRDLALDCYSGHAESFLVEICINNMFSKYRAVLEKIGITSPSPIPLIVEELDVLLDQWIIDGAITLPQLHREPNDDDKHHPKATESILTIANETERECLNVEAHTIRAYLKSSNAITFTDEDMEAPYPNHRKPLYLSAQINSVGVKCVLVDARSSLNLRQLSTITTARISQ</sequence>
<evidence type="ECO:0000313" key="2">
    <source>
        <dbReference type="EMBL" id="GKV07167.1"/>
    </source>
</evidence>
<keyword evidence="3" id="KW-1185">Reference proteome</keyword>
<accession>A0AAV5J869</accession>
<comment type="caution">
    <text evidence="2">The sequence shown here is derived from an EMBL/GenBank/DDBJ whole genome shotgun (WGS) entry which is preliminary data.</text>
</comment>
<reference evidence="2 3" key="1">
    <citation type="journal article" date="2021" name="Commun. Biol.">
        <title>The genome of Shorea leprosula (Dipterocarpaceae) highlights the ecological relevance of drought in aseasonal tropical rainforests.</title>
        <authorList>
            <person name="Ng K.K.S."/>
            <person name="Kobayashi M.J."/>
            <person name="Fawcett J.A."/>
            <person name="Hatakeyama M."/>
            <person name="Paape T."/>
            <person name="Ng C.H."/>
            <person name="Ang C.C."/>
            <person name="Tnah L.H."/>
            <person name="Lee C.T."/>
            <person name="Nishiyama T."/>
            <person name="Sese J."/>
            <person name="O'Brien M.J."/>
            <person name="Copetti D."/>
            <person name="Mohd Noor M.I."/>
            <person name="Ong R.C."/>
            <person name="Putra M."/>
            <person name="Sireger I.Z."/>
            <person name="Indrioko S."/>
            <person name="Kosugi Y."/>
            <person name="Izuno A."/>
            <person name="Isagi Y."/>
            <person name="Lee S.L."/>
            <person name="Shimizu K.K."/>
        </authorList>
    </citation>
    <scope>NUCLEOTIDE SEQUENCE [LARGE SCALE GENOMIC DNA]</scope>
    <source>
        <strain evidence="2">214</strain>
    </source>
</reference>
<organism evidence="2 3">
    <name type="scientific">Rubroshorea leprosula</name>
    <dbReference type="NCBI Taxonomy" id="152421"/>
    <lineage>
        <taxon>Eukaryota</taxon>
        <taxon>Viridiplantae</taxon>
        <taxon>Streptophyta</taxon>
        <taxon>Embryophyta</taxon>
        <taxon>Tracheophyta</taxon>
        <taxon>Spermatophyta</taxon>
        <taxon>Magnoliopsida</taxon>
        <taxon>eudicotyledons</taxon>
        <taxon>Gunneridae</taxon>
        <taxon>Pentapetalae</taxon>
        <taxon>rosids</taxon>
        <taxon>malvids</taxon>
        <taxon>Malvales</taxon>
        <taxon>Dipterocarpaceae</taxon>
        <taxon>Rubroshorea</taxon>
    </lineage>
</organism>
<proteinExistence type="predicted"/>
<evidence type="ECO:0000313" key="3">
    <source>
        <dbReference type="Proteomes" id="UP001054252"/>
    </source>
</evidence>
<evidence type="ECO:0000256" key="1">
    <source>
        <dbReference type="SAM" id="MobiDB-lite"/>
    </source>
</evidence>
<dbReference type="EMBL" id="BPVZ01000026">
    <property type="protein sequence ID" value="GKV07167.1"/>
    <property type="molecule type" value="Genomic_DNA"/>
</dbReference>
<dbReference type="AlphaFoldDB" id="A0AAV5J869"/>
<protein>
    <recommendedName>
        <fullName evidence="4">Retrotransposon gag domain-containing protein</fullName>
    </recommendedName>
</protein>
<gene>
    <name evidence="2" type="ORF">SLEP1_g18968</name>
</gene>
<evidence type="ECO:0008006" key="4">
    <source>
        <dbReference type="Google" id="ProtNLM"/>
    </source>
</evidence>
<dbReference type="Proteomes" id="UP001054252">
    <property type="component" value="Unassembled WGS sequence"/>
</dbReference>
<name>A0AAV5J869_9ROSI</name>